<feature type="transmembrane region" description="Helical" evidence="1">
    <location>
        <begin position="53"/>
        <end position="76"/>
    </location>
</feature>
<keyword evidence="1" id="KW-1133">Transmembrane helix</keyword>
<protein>
    <submittedName>
        <fullName evidence="2">Uncharacterized protein</fullName>
    </submittedName>
</protein>
<name>A0A645JAX4_9ZZZZ</name>
<gene>
    <name evidence="2" type="ORF">SDC9_208540</name>
</gene>
<accession>A0A645JAX4</accession>
<dbReference type="EMBL" id="VSSQ01136538">
    <property type="protein sequence ID" value="MPN60808.1"/>
    <property type="molecule type" value="Genomic_DNA"/>
</dbReference>
<sequence length="155" mass="17712">MLGIAIYDRKGFFCPLHARCKNGIGSGPGIYAFLVKLFEFCYPFRCQGNIGPAVIILVYVSFCYSVSYQIQFSFFHCRFLFDKNTTGAVTNRNGTLTIWILSFCRCIHGITSVGYFLFLLQCSSPYHYHGKYYQIIHNSHPVGETCCYYHEKASA</sequence>
<dbReference type="AlphaFoldDB" id="A0A645JAX4"/>
<comment type="caution">
    <text evidence="2">The sequence shown here is derived from an EMBL/GenBank/DDBJ whole genome shotgun (WGS) entry which is preliminary data.</text>
</comment>
<organism evidence="2">
    <name type="scientific">bioreactor metagenome</name>
    <dbReference type="NCBI Taxonomy" id="1076179"/>
    <lineage>
        <taxon>unclassified sequences</taxon>
        <taxon>metagenomes</taxon>
        <taxon>ecological metagenomes</taxon>
    </lineage>
</organism>
<feature type="transmembrane region" description="Helical" evidence="1">
    <location>
        <begin position="96"/>
        <end position="120"/>
    </location>
</feature>
<evidence type="ECO:0000256" key="1">
    <source>
        <dbReference type="SAM" id="Phobius"/>
    </source>
</evidence>
<keyword evidence="1" id="KW-0472">Membrane</keyword>
<evidence type="ECO:0000313" key="2">
    <source>
        <dbReference type="EMBL" id="MPN60808.1"/>
    </source>
</evidence>
<proteinExistence type="predicted"/>
<reference evidence="2" key="1">
    <citation type="submission" date="2019-08" db="EMBL/GenBank/DDBJ databases">
        <authorList>
            <person name="Kucharzyk K."/>
            <person name="Murdoch R.W."/>
            <person name="Higgins S."/>
            <person name="Loffler F."/>
        </authorList>
    </citation>
    <scope>NUCLEOTIDE SEQUENCE</scope>
</reference>
<keyword evidence="1" id="KW-0812">Transmembrane</keyword>